<dbReference type="Proteomes" id="UP001162740">
    <property type="component" value="Chromosome"/>
</dbReference>
<sequence length="74" mass="7425">MGGNGGTSADAGNSEGGGFGVGARPVGAYVISGGNVSWRPAVDVNRLVRSVAGVVITFPITRAVVERGQAGRRR</sequence>
<organism evidence="2 3">
    <name type="scientific">Rhodococcus rhodochrous</name>
    <dbReference type="NCBI Taxonomy" id="1829"/>
    <lineage>
        <taxon>Bacteria</taxon>
        <taxon>Bacillati</taxon>
        <taxon>Actinomycetota</taxon>
        <taxon>Actinomycetes</taxon>
        <taxon>Mycobacteriales</taxon>
        <taxon>Nocardiaceae</taxon>
        <taxon>Rhodococcus</taxon>
    </lineage>
</organism>
<gene>
    <name evidence="2" type="ORF">KUM34_001155</name>
</gene>
<dbReference type="AlphaFoldDB" id="A0AA47A6F4"/>
<accession>A0AA47A6F4</accession>
<evidence type="ECO:0000313" key="2">
    <source>
        <dbReference type="EMBL" id="UZF45354.1"/>
    </source>
</evidence>
<dbReference type="RefSeq" id="WP_229582256.1">
    <property type="nucleotide sequence ID" value="NZ_CP083974.1"/>
</dbReference>
<evidence type="ECO:0000256" key="1">
    <source>
        <dbReference type="SAM" id="MobiDB-lite"/>
    </source>
</evidence>
<protein>
    <submittedName>
        <fullName evidence="2">Uncharacterized protein</fullName>
    </submittedName>
</protein>
<proteinExistence type="predicted"/>
<name>A0AA47A6F4_RHORH</name>
<feature type="region of interest" description="Disordered" evidence="1">
    <location>
        <begin position="1"/>
        <end position="20"/>
    </location>
</feature>
<evidence type="ECO:0000313" key="3">
    <source>
        <dbReference type="Proteomes" id="UP001162740"/>
    </source>
</evidence>
<reference evidence="2 3" key="1">
    <citation type="journal article" date="2021" name="Front. Microbiol.">
        <title>Bacterial Transformation of Aromatic Monomers in Softwood Black Liquor.</title>
        <authorList>
            <person name="Navas L.E."/>
            <person name="Dexter G."/>
            <person name="Liu J."/>
            <person name="Levy-Booth D."/>
            <person name="Cho M."/>
            <person name="Jang S.K."/>
            <person name="Mansfield S.D."/>
            <person name="Renneckar S."/>
            <person name="Mohn W.W."/>
            <person name="Eltis L.D."/>
        </authorList>
    </citation>
    <scope>NUCLEOTIDE SEQUENCE [LARGE SCALE GENOMIC DNA]</scope>
    <source>
        <strain evidence="2 3">GD02</strain>
    </source>
</reference>
<dbReference type="EMBL" id="CP083974">
    <property type="protein sequence ID" value="UZF45354.1"/>
    <property type="molecule type" value="Genomic_DNA"/>
</dbReference>